<dbReference type="EMBL" id="OBDO01000004">
    <property type="protein sequence ID" value="SNX96546.1"/>
    <property type="molecule type" value="Genomic_DNA"/>
</dbReference>
<keyword evidence="2" id="KW-1185">Reference proteome</keyword>
<proteinExistence type="predicted"/>
<evidence type="ECO:0008006" key="3">
    <source>
        <dbReference type="Google" id="ProtNLM"/>
    </source>
</evidence>
<name>A0A285EEP7_9ACTN</name>
<reference evidence="1 2" key="1">
    <citation type="submission" date="2017-09" db="EMBL/GenBank/DDBJ databases">
        <authorList>
            <person name="Ehlers B."/>
            <person name="Leendertz F.H."/>
        </authorList>
    </citation>
    <scope>NUCLEOTIDE SEQUENCE [LARGE SCALE GENOMIC DNA]</scope>
    <source>
        <strain evidence="1 2">DSM 46844</strain>
    </source>
</reference>
<protein>
    <recommendedName>
        <fullName evidence="3">DUF1998 domain-containing protein</fullName>
    </recommendedName>
</protein>
<dbReference type="Proteomes" id="UP000219514">
    <property type="component" value="Unassembled WGS sequence"/>
</dbReference>
<evidence type="ECO:0000313" key="1">
    <source>
        <dbReference type="EMBL" id="SNX96546.1"/>
    </source>
</evidence>
<evidence type="ECO:0000313" key="2">
    <source>
        <dbReference type="Proteomes" id="UP000219514"/>
    </source>
</evidence>
<sequence>MTTEEISRSGMQALWRNMPRQPFQWGPHKVSVLGRTPRNPTPLDVPEEYVAAQLRRLVRPFSAQRATPTSPGPELEVIDRQQYQLVKVEDLVADRFPNAFLCRKCNAFATVRPEQRPPTCPAGHGPMPQFQFAEVHNCGLLRDLAPPRCPRGCRAPMQLHNTHQLKVGQWFWACSQCRTRPDGGVLRFCSECRAGRVSVTRIPQNSVHYAQHLTVLNPPDRASYGALAGADIHAAAVGQLIGAVGPGLTTLAQAAGTAGEDPEAAARAMAASLGIEEGTPLFDQLLEAARAKAASSGGWRADVDALGLDADTLEAIGDEALALARASEAEPLTLEHLTANPPSPSLTPVYHRYAQLLDQYSLTEVRLLRELPVAHIVAGYSRMSATHQQVTRRGNVPTRFNFFPNERSDRFPMYGRRATTEGLLVRIDPLAVISWLVDSLPGDVPDPGITDSAAAYRWLLQACPPVTDVFNPPDHPVTGAVLGLVHSMAHRFMKSLATRCGLHIDSLAEYLFPSAAAFLIYANTRSEFTLGGIEHVFRYDLADALEELDSDPRCVFDPPCRRSFGGACAACLHTSEVACERFNTELDRNKLFGTLSPPAGAPVPAGTGTGAGGSSTSSAEPVWRAFWKP</sequence>
<accession>A0A285EEP7</accession>
<dbReference type="RefSeq" id="WP_097206553.1">
    <property type="nucleotide sequence ID" value="NZ_JACHXB010000002.1"/>
</dbReference>
<gene>
    <name evidence="1" type="ORF">SAMN06893097_104261</name>
</gene>
<dbReference type="OrthoDB" id="9134227at2"/>
<dbReference type="AlphaFoldDB" id="A0A285EEP7"/>
<organism evidence="1 2">
    <name type="scientific">Geodermatophilus sabuli</name>
    <dbReference type="NCBI Taxonomy" id="1564158"/>
    <lineage>
        <taxon>Bacteria</taxon>
        <taxon>Bacillati</taxon>
        <taxon>Actinomycetota</taxon>
        <taxon>Actinomycetes</taxon>
        <taxon>Geodermatophilales</taxon>
        <taxon>Geodermatophilaceae</taxon>
        <taxon>Geodermatophilus</taxon>
    </lineage>
</organism>